<feature type="signal peptide" evidence="1">
    <location>
        <begin position="1"/>
        <end position="26"/>
    </location>
</feature>
<evidence type="ECO:0000313" key="3">
    <source>
        <dbReference type="Proteomes" id="UP000324222"/>
    </source>
</evidence>
<dbReference type="Proteomes" id="UP000324222">
    <property type="component" value="Unassembled WGS sequence"/>
</dbReference>
<keyword evidence="1" id="KW-0732">Signal</keyword>
<sequence>MSNSPPSAFSLHFSLLFLVPFPPTTTFSNSSLLPLRVTLPAASHQVPEGRSHGHLAAPCALPRRAPGPPPRLHRGWPSAKCPRPAKFHPGNAGLFSLAGKHLGVIFEFVVFGMVRDVLRGKGQVRRNGG</sequence>
<dbReference type="EMBL" id="VSRR010024623">
    <property type="protein sequence ID" value="MPC66331.1"/>
    <property type="molecule type" value="Genomic_DNA"/>
</dbReference>
<evidence type="ECO:0000256" key="1">
    <source>
        <dbReference type="SAM" id="SignalP"/>
    </source>
</evidence>
<evidence type="ECO:0000313" key="2">
    <source>
        <dbReference type="EMBL" id="MPC66331.1"/>
    </source>
</evidence>
<dbReference type="AlphaFoldDB" id="A0A5B7H196"/>
<protein>
    <submittedName>
        <fullName evidence="2">Uncharacterized protein</fullName>
    </submittedName>
</protein>
<keyword evidence="3" id="KW-1185">Reference proteome</keyword>
<accession>A0A5B7H196</accession>
<comment type="caution">
    <text evidence="2">The sequence shown here is derived from an EMBL/GenBank/DDBJ whole genome shotgun (WGS) entry which is preliminary data.</text>
</comment>
<organism evidence="2 3">
    <name type="scientific">Portunus trituberculatus</name>
    <name type="common">Swimming crab</name>
    <name type="synonym">Neptunus trituberculatus</name>
    <dbReference type="NCBI Taxonomy" id="210409"/>
    <lineage>
        <taxon>Eukaryota</taxon>
        <taxon>Metazoa</taxon>
        <taxon>Ecdysozoa</taxon>
        <taxon>Arthropoda</taxon>
        <taxon>Crustacea</taxon>
        <taxon>Multicrustacea</taxon>
        <taxon>Malacostraca</taxon>
        <taxon>Eumalacostraca</taxon>
        <taxon>Eucarida</taxon>
        <taxon>Decapoda</taxon>
        <taxon>Pleocyemata</taxon>
        <taxon>Brachyura</taxon>
        <taxon>Eubrachyura</taxon>
        <taxon>Portunoidea</taxon>
        <taxon>Portunidae</taxon>
        <taxon>Portuninae</taxon>
        <taxon>Portunus</taxon>
    </lineage>
</organism>
<proteinExistence type="predicted"/>
<name>A0A5B7H196_PORTR</name>
<reference evidence="2 3" key="1">
    <citation type="submission" date="2019-05" db="EMBL/GenBank/DDBJ databases">
        <title>Another draft genome of Portunus trituberculatus and its Hox gene families provides insights of decapod evolution.</title>
        <authorList>
            <person name="Jeong J.-H."/>
            <person name="Song I."/>
            <person name="Kim S."/>
            <person name="Choi T."/>
            <person name="Kim D."/>
            <person name="Ryu S."/>
            <person name="Kim W."/>
        </authorList>
    </citation>
    <scope>NUCLEOTIDE SEQUENCE [LARGE SCALE GENOMIC DNA]</scope>
    <source>
        <tissue evidence="2">Muscle</tissue>
    </source>
</reference>
<gene>
    <name evidence="2" type="ORF">E2C01_060478</name>
</gene>
<feature type="chain" id="PRO_5022842836" evidence="1">
    <location>
        <begin position="27"/>
        <end position="129"/>
    </location>
</feature>